<evidence type="ECO:0000313" key="13">
    <source>
        <dbReference type="Proteomes" id="UP000653056"/>
    </source>
</evidence>
<reference evidence="13" key="1">
    <citation type="journal article" date="2019" name="Int. J. Syst. Evol. Microbiol.">
        <title>The Global Catalogue of Microorganisms (GCM) 10K type strain sequencing project: providing services to taxonomists for standard genome sequencing and annotation.</title>
        <authorList>
            <consortium name="The Broad Institute Genomics Platform"/>
            <consortium name="The Broad Institute Genome Sequencing Center for Infectious Disease"/>
            <person name="Wu L."/>
            <person name="Ma J."/>
        </authorList>
    </citation>
    <scope>NUCLEOTIDE SEQUENCE [LARGE SCALE GENOMIC DNA]</scope>
    <source>
        <strain evidence="13">KCTC 22228</strain>
    </source>
</reference>
<comment type="similarity">
    <text evidence="2">Belongs to the YkuD family.</text>
</comment>
<dbReference type="Pfam" id="PF03734">
    <property type="entry name" value="YkuD"/>
    <property type="match status" value="1"/>
</dbReference>
<evidence type="ECO:0000259" key="11">
    <source>
        <dbReference type="PROSITE" id="PS52029"/>
    </source>
</evidence>
<evidence type="ECO:0000256" key="2">
    <source>
        <dbReference type="ARBA" id="ARBA00005992"/>
    </source>
</evidence>
<dbReference type="InterPro" id="IPR038063">
    <property type="entry name" value="Transpep_catalytic_dom"/>
</dbReference>
<protein>
    <recommendedName>
        <fullName evidence="11">L,D-TPase catalytic domain-containing protein</fullName>
    </recommendedName>
</protein>
<evidence type="ECO:0000256" key="1">
    <source>
        <dbReference type="ARBA" id="ARBA00004752"/>
    </source>
</evidence>
<dbReference type="PANTHER" id="PTHR30582:SF24">
    <property type="entry name" value="L,D-TRANSPEPTIDASE ERFK_SRFK-RELATED"/>
    <property type="match status" value="1"/>
</dbReference>
<keyword evidence="6 9" id="KW-0133">Cell shape</keyword>
<evidence type="ECO:0000256" key="6">
    <source>
        <dbReference type="ARBA" id="ARBA00022960"/>
    </source>
</evidence>
<keyword evidence="8 9" id="KW-0961">Cell wall biogenesis/degradation</keyword>
<name>A0ABQ2YS08_9GAMM</name>
<keyword evidence="7 9" id="KW-0573">Peptidoglycan synthesis</keyword>
<dbReference type="SUPFAM" id="SSF141523">
    <property type="entry name" value="L,D-transpeptidase catalytic domain-like"/>
    <property type="match status" value="1"/>
</dbReference>
<dbReference type="PROSITE" id="PS52029">
    <property type="entry name" value="LD_TPASE"/>
    <property type="match status" value="1"/>
</dbReference>
<dbReference type="CDD" id="cd00118">
    <property type="entry name" value="LysM"/>
    <property type="match status" value="1"/>
</dbReference>
<organism evidence="12 13">
    <name type="scientific">Litchfieldella qijiaojingensis</name>
    <dbReference type="NCBI Taxonomy" id="980347"/>
    <lineage>
        <taxon>Bacteria</taxon>
        <taxon>Pseudomonadati</taxon>
        <taxon>Pseudomonadota</taxon>
        <taxon>Gammaproteobacteria</taxon>
        <taxon>Oceanospirillales</taxon>
        <taxon>Halomonadaceae</taxon>
        <taxon>Litchfieldella</taxon>
    </lineage>
</organism>
<dbReference type="Gene3D" id="2.40.440.10">
    <property type="entry name" value="L,D-transpeptidase catalytic domain-like"/>
    <property type="match status" value="1"/>
</dbReference>
<dbReference type="CDD" id="cd16913">
    <property type="entry name" value="YkuD_like"/>
    <property type="match status" value="1"/>
</dbReference>
<evidence type="ECO:0000256" key="5">
    <source>
        <dbReference type="ARBA" id="ARBA00022801"/>
    </source>
</evidence>
<dbReference type="EMBL" id="BMXS01000007">
    <property type="protein sequence ID" value="GGX90509.1"/>
    <property type="molecule type" value="Genomic_DNA"/>
</dbReference>
<accession>A0ABQ2YS08</accession>
<dbReference type="PANTHER" id="PTHR30582">
    <property type="entry name" value="L,D-TRANSPEPTIDASE"/>
    <property type="match status" value="1"/>
</dbReference>
<keyword evidence="13" id="KW-1185">Reference proteome</keyword>
<feature type="signal peptide" evidence="10">
    <location>
        <begin position="1"/>
        <end position="36"/>
    </location>
</feature>
<feature type="chain" id="PRO_5045356781" description="L,D-TPase catalytic domain-containing protein" evidence="10">
    <location>
        <begin position="37"/>
        <end position="355"/>
    </location>
</feature>
<comment type="caution">
    <text evidence="12">The sequence shown here is derived from an EMBL/GenBank/DDBJ whole genome shotgun (WGS) entry which is preliminary data.</text>
</comment>
<evidence type="ECO:0000256" key="3">
    <source>
        <dbReference type="ARBA" id="ARBA00022676"/>
    </source>
</evidence>
<feature type="domain" description="L,D-TPase catalytic" evidence="11">
    <location>
        <begin position="115"/>
        <end position="254"/>
    </location>
</feature>
<dbReference type="InterPro" id="IPR005490">
    <property type="entry name" value="LD_TPept_cat_dom"/>
</dbReference>
<sequence>MTKTSFFPHYAARAKHAMAMLTMLMAALLLSPLVQANQNDLPKGHYYLPENGDVIGEMKTVIAKEEDTLIDIGHRYGLGFEEMRRANPDLGMWYPGEGAEVLVPTRFILPPGPREGIVINLSELRLYYYPPTAEGERPIVETYPISVGREGFETPLGTFKTTVKVKDPAWAPPESMRKEAAARGEPAPTIVPPGPDNPLGRHAILLNIPSYLIHGTNRPAGVGMRVSRGCIRMLPEDIESLFERVPSGTQVTLINEPFKAGWENEELYVQSYPLLGDKEGSVEPLISALDVLSKTFGNEQPPVDYARVRQAVEAPTGRLQAVLREPTPEAEPVDIYRELDTEATVELAHRIETIS</sequence>
<evidence type="ECO:0000313" key="12">
    <source>
        <dbReference type="EMBL" id="GGX90509.1"/>
    </source>
</evidence>
<dbReference type="Proteomes" id="UP000653056">
    <property type="component" value="Unassembled WGS sequence"/>
</dbReference>
<keyword evidence="10" id="KW-0732">Signal</keyword>
<proteinExistence type="inferred from homology"/>
<keyword evidence="5" id="KW-0378">Hydrolase</keyword>
<evidence type="ECO:0000256" key="4">
    <source>
        <dbReference type="ARBA" id="ARBA00022679"/>
    </source>
</evidence>
<evidence type="ECO:0000256" key="7">
    <source>
        <dbReference type="ARBA" id="ARBA00022984"/>
    </source>
</evidence>
<gene>
    <name evidence="12" type="ORF">GCM10007160_17470</name>
</gene>
<evidence type="ECO:0000256" key="8">
    <source>
        <dbReference type="ARBA" id="ARBA00023316"/>
    </source>
</evidence>
<dbReference type="InterPro" id="IPR050979">
    <property type="entry name" value="LD-transpeptidase"/>
</dbReference>
<comment type="pathway">
    <text evidence="1 9">Cell wall biogenesis; peptidoglycan biosynthesis.</text>
</comment>
<dbReference type="InterPro" id="IPR018392">
    <property type="entry name" value="LysM"/>
</dbReference>
<evidence type="ECO:0000256" key="9">
    <source>
        <dbReference type="PROSITE-ProRule" id="PRU01373"/>
    </source>
</evidence>
<keyword evidence="3" id="KW-0328">Glycosyltransferase</keyword>
<feature type="active site" description="Nucleophile" evidence="9">
    <location>
        <position position="230"/>
    </location>
</feature>
<feature type="active site" description="Proton donor/acceptor" evidence="9">
    <location>
        <position position="214"/>
    </location>
</feature>
<dbReference type="RefSeq" id="WP_189468252.1">
    <property type="nucleotide sequence ID" value="NZ_BMXS01000007.1"/>
</dbReference>
<keyword evidence="4" id="KW-0808">Transferase</keyword>
<evidence type="ECO:0000256" key="10">
    <source>
        <dbReference type="SAM" id="SignalP"/>
    </source>
</evidence>